<reference evidence="2" key="1">
    <citation type="submission" date="2016-06" db="EMBL/GenBank/DDBJ databases">
        <authorList>
            <person name="Varghese N."/>
            <person name="Submissions Spin"/>
        </authorList>
    </citation>
    <scope>NUCLEOTIDE SEQUENCE [LARGE SCALE GENOMIC DNA]</scope>
    <source>
        <strain evidence="2">DSM 43909</strain>
    </source>
</reference>
<evidence type="ECO:0000313" key="1">
    <source>
        <dbReference type="EMBL" id="SCE88826.1"/>
    </source>
</evidence>
<dbReference type="RefSeq" id="WP_089005904.1">
    <property type="nucleotide sequence ID" value="NZ_LT607411.1"/>
</dbReference>
<keyword evidence="2" id="KW-1185">Reference proteome</keyword>
<evidence type="ECO:0000313" key="2">
    <source>
        <dbReference type="Proteomes" id="UP000198242"/>
    </source>
</evidence>
<dbReference type="SUPFAM" id="SSF111069">
    <property type="entry name" value="Hypothetical protein yfbM"/>
    <property type="match status" value="1"/>
</dbReference>
<accession>A0A1C4VXU1</accession>
<dbReference type="AlphaFoldDB" id="A0A1C4VXU1"/>
<evidence type="ECO:0008006" key="3">
    <source>
        <dbReference type="Google" id="ProtNLM"/>
    </source>
</evidence>
<sequence length="151" mass="17107">MGMTQWFTRVSPEELDRAIADPEWAKEYLLDEGLPSCYLEKAWAGIQFLLDAAEVNVDLYEDGHLIDKECIHLGWDEGMIADAARELSATPFAALAGHYDPEKMGAEEVYPYRGFWDENGLDWLRDHHEELVRFFEATAASGGAAIRSFSF</sequence>
<dbReference type="InterPro" id="IPR015068">
    <property type="entry name" value="DUF1877"/>
</dbReference>
<proteinExistence type="predicted"/>
<organism evidence="1 2">
    <name type="scientific">Micromonospora viridifaciens</name>
    <dbReference type="NCBI Taxonomy" id="1881"/>
    <lineage>
        <taxon>Bacteria</taxon>
        <taxon>Bacillati</taxon>
        <taxon>Actinomycetota</taxon>
        <taxon>Actinomycetes</taxon>
        <taxon>Micromonosporales</taxon>
        <taxon>Micromonosporaceae</taxon>
        <taxon>Micromonospora</taxon>
    </lineage>
</organism>
<gene>
    <name evidence="1" type="ORF">GA0074695_1911</name>
</gene>
<dbReference type="Proteomes" id="UP000198242">
    <property type="component" value="Chromosome I"/>
</dbReference>
<dbReference type="EMBL" id="LT607411">
    <property type="protein sequence ID" value="SCE88826.1"/>
    <property type="molecule type" value="Genomic_DNA"/>
</dbReference>
<dbReference type="Pfam" id="PF08974">
    <property type="entry name" value="DUF1877"/>
    <property type="match status" value="1"/>
</dbReference>
<protein>
    <recommendedName>
        <fullName evidence="3">DUF1877 domain-containing protein</fullName>
    </recommendedName>
</protein>
<dbReference type="OrthoDB" id="5354816at2"/>
<name>A0A1C4VXU1_MICVI</name>
<dbReference type="Gene3D" id="3.40.1760.10">
    <property type="entry name" value="YfbM-like super family"/>
    <property type="match status" value="1"/>
</dbReference>
<dbReference type="InterPro" id="IPR035944">
    <property type="entry name" value="YfbM-like_sf"/>
</dbReference>